<evidence type="ECO:0000256" key="2">
    <source>
        <dbReference type="ARBA" id="ARBA00008670"/>
    </source>
</evidence>
<evidence type="ECO:0000256" key="4">
    <source>
        <dbReference type="ARBA" id="ARBA00023136"/>
    </source>
</evidence>
<proteinExistence type="evidence at transcript level"/>
<name>A0A2H4FYU7_MAGHO</name>
<dbReference type="AlphaFoldDB" id="A0A2H4FYU7"/>
<dbReference type="PANTHER" id="PTHR11471:SF13">
    <property type="entry name" value="TNF FAMILY PROFILE DOMAIN-CONTAINING PROTEIN"/>
    <property type="match status" value="1"/>
</dbReference>
<keyword evidence="5" id="KW-0812">Transmembrane</keyword>
<dbReference type="SUPFAM" id="SSF49842">
    <property type="entry name" value="TNF-like"/>
    <property type="match status" value="1"/>
</dbReference>
<dbReference type="GO" id="GO:0016020">
    <property type="term" value="C:membrane"/>
    <property type="evidence" value="ECO:0007669"/>
    <property type="project" value="UniProtKB-SubCell"/>
</dbReference>
<protein>
    <submittedName>
        <fullName evidence="7">TNF14</fullName>
    </submittedName>
</protein>
<dbReference type="GO" id="GO:0005125">
    <property type="term" value="F:cytokine activity"/>
    <property type="evidence" value="ECO:0007669"/>
    <property type="project" value="UniProtKB-KW"/>
</dbReference>
<organism evidence="7">
    <name type="scientific">Magallana hongkongensis</name>
    <name type="common">Hong Kong oyster</name>
    <name type="synonym">Crassostrea hongkongensis</name>
    <dbReference type="NCBI Taxonomy" id="2653900"/>
    <lineage>
        <taxon>Eukaryota</taxon>
        <taxon>Metazoa</taxon>
        <taxon>Spiralia</taxon>
        <taxon>Lophotrochozoa</taxon>
        <taxon>Mollusca</taxon>
        <taxon>Bivalvia</taxon>
        <taxon>Autobranchia</taxon>
        <taxon>Pteriomorphia</taxon>
        <taxon>Ostreida</taxon>
        <taxon>Ostreoidea</taxon>
        <taxon>Ostreidae</taxon>
        <taxon>Magallana</taxon>
    </lineage>
</organism>
<evidence type="ECO:0000256" key="5">
    <source>
        <dbReference type="SAM" id="Phobius"/>
    </source>
</evidence>
<dbReference type="SMR" id="A0A2H4FYU7"/>
<dbReference type="Gene3D" id="2.60.120.40">
    <property type="match status" value="1"/>
</dbReference>
<evidence type="ECO:0000259" key="6">
    <source>
        <dbReference type="PROSITE" id="PS50049"/>
    </source>
</evidence>
<dbReference type="GO" id="GO:0005164">
    <property type="term" value="F:tumor necrosis factor receptor binding"/>
    <property type="evidence" value="ECO:0007669"/>
    <property type="project" value="InterPro"/>
</dbReference>
<sequence>MALKLSEFANIRVMAILIFLTDVVVLAAVLVILWNMAGVKEETCAKLCLPCADDKMKTCCECHVPTLSRFLAETFNDTLYAEKQRKPESKMQDLSKYMDVSWNLKPTAHITGSKVETADASNNQDPLRPLRNWQKDGNNCLMQNGMEFRNGRLVVPAKGYYHLYGFLDLYQSYGNEAMTPGMPDSITMRFYKSNILKPDEEALIETFRPYERSANQRFMIYQSFLGADVELDAGDEVYLKVSNLTYIKNPSRNVFGLHML</sequence>
<feature type="transmembrane region" description="Helical" evidence="5">
    <location>
        <begin position="12"/>
        <end position="34"/>
    </location>
</feature>
<dbReference type="GO" id="GO:0005615">
    <property type="term" value="C:extracellular space"/>
    <property type="evidence" value="ECO:0007669"/>
    <property type="project" value="UniProtKB-KW"/>
</dbReference>
<evidence type="ECO:0000256" key="3">
    <source>
        <dbReference type="ARBA" id="ARBA00022514"/>
    </source>
</evidence>
<reference evidence="7" key="1">
    <citation type="submission" date="2016-08" db="EMBL/GenBank/DDBJ databases">
        <title>Identification and functional characterization of an invertebrate LIGHT gene in Crassostrea hongkongensis.</title>
        <authorList>
            <person name="Qu F."/>
            <person name="Xiang Z."/>
            <person name="Yu Z."/>
        </authorList>
    </citation>
    <scope>NUCLEOTIDE SEQUENCE</scope>
</reference>
<dbReference type="PROSITE" id="PS50049">
    <property type="entry name" value="THD_2"/>
    <property type="match status" value="1"/>
</dbReference>
<keyword evidence="4 5" id="KW-0472">Membrane</keyword>
<keyword evidence="5" id="KW-1133">Transmembrane helix</keyword>
<dbReference type="InterPro" id="IPR006052">
    <property type="entry name" value="TNF_dom"/>
</dbReference>
<dbReference type="Pfam" id="PF00229">
    <property type="entry name" value="TNF"/>
    <property type="match status" value="1"/>
</dbReference>
<dbReference type="SMART" id="SM00207">
    <property type="entry name" value="TNF"/>
    <property type="match status" value="1"/>
</dbReference>
<accession>A0A2H4FYU7</accession>
<comment type="similarity">
    <text evidence="2">Belongs to the tumor necrosis factor family.</text>
</comment>
<evidence type="ECO:0000313" key="7">
    <source>
        <dbReference type="EMBL" id="APC65294.1"/>
    </source>
</evidence>
<dbReference type="InterPro" id="IPR008983">
    <property type="entry name" value="Tumour_necrosis_fac-like_dom"/>
</dbReference>
<evidence type="ECO:0000256" key="1">
    <source>
        <dbReference type="ARBA" id="ARBA00004370"/>
    </source>
</evidence>
<comment type="subcellular location">
    <subcellularLocation>
        <location evidence="1">Membrane</location>
    </subcellularLocation>
</comment>
<feature type="domain" description="THD" evidence="6">
    <location>
        <begin position="106"/>
        <end position="260"/>
    </location>
</feature>
<dbReference type="EMBL" id="KX698403">
    <property type="protein sequence ID" value="APC65294.1"/>
    <property type="molecule type" value="mRNA"/>
</dbReference>
<dbReference type="GO" id="GO:0006955">
    <property type="term" value="P:immune response"/>
    <property type="evidence" value="ECO:0007669"/>
    <property type="project" value="InterPro"/>
</dbReference>
<dbReference type="PANTHER" id="PTHR11471">
    <property type="entry name" value="TUMOR NECROSIS FACTOR FAMILY MEMBER"/>
    <property type="match status" value="1"/>
</dbReference>
<keyword evidence="3" id="KW-0202">Cytokine</keyword>